<dbReference type="PANTHER" id="PTHR31286:SF162">
    <property type="entry name" value="DUF4283 DOMAIN-CONTAINING PROTEIN-RELATED"/>
    <property type="match status" value="1"/>
</dbReference>
<gene>
    <name evidence="4" type="ORF">Bca52824_086227</name>
</gene>
<evidence type="ECO:0000256" key="1">
    <source>
        <dbReference type="SAM" id="MobiDB-lite"/>
    </source>
</evidence>
<dbReference type="OrthoDB" id="994204at2759"/>
<feature type="region of interest" description="Disordered" evidence="1">
    <location>
        <begin position="333"/>
        <end position="419"/>
    </location>
</feature>
<evidence type="ECO:0000313" key="5">
    <source>
        <dbReference type="Proteomes" id="UP000886595"/>
    </source>
</evidence>
<feature type="compositionally biased region" description="Basic and acidic residues" evidence="1">
    <location>
        <begin position="334"/>
        <end position="343"/>
    </location>
</feature>
<feature type="compositionally biased region" description="Basic and acidic residues" evidence="1">
    <location>
        <begin position="402"/>
        <end position="411"/>
    </location>
</feature>
<evidence type="ECO:0000313" key="4">
    <source>
        <dbReference type="EMBL" id="KAG2246599.1"/>
    </source>
</evidence>
<comment type="caution">
    <text evidence="4">The sequence shown here is derived from an EMBL/GenBank/DDBJ whole genome shotgun (WGS) entry which is preliminary data.</text>
</comment>
<dbReference type="InterPro" id="IPR040256">
    <property type="entry name" value="At4g02000-like"/>
</dbReference>
<dbReference type="EMBL" id="JAAMPC010000017">
    <property type="protein sequence ID" value="KAG2246599.1"/>
    <property type="molecule type" value="Genomic_DNA"/>
</dbReference>
<organism evidence="4 5">
    <name type="scientific">Brassica carinata</name>
    <name type="common">Ethiopian mustard</name>
    <name type="synonym">Abyssinian cabbage</name>
    <dbReference type="NCBI Taxonomy" id="52824"/>
    <lineage>
        <taxon>Eukaryota</taxon>
        <taxon>Viridiplantae</taxon>
        <taxon>Streptophyta</taxon>
        <taxon>Embryophyta</taxon>
        <taxon>Tracheophyta</taxon>
        <taxon>Spermatophyta</taxon>
        <taxon>Magnoliopsida</taxon>
        <taxon>eudicotyledons</taxon>
        <taxon>Gunneridae</taxon>
        <taxon>Pentapetalae</taxon>
        <taxon>rosids</taxon>
        <taxon>malvids</taxon>
        <taxon>Brassicales</taxon>
        <taxon>Brassicaceae</taxon>
        <taxon>Brassiceae</taxon>
        <taxon>Brassica</taxon>
    </lineage>
</organism>
<feature type="domain" description="DUF4283" evidence="2">
    <location>
        <begin position="32"/>
        <end position="114"/>
    </location>
</feature>
<evidence type="ECO:0000259" key="2">
    <source>
        <dbReference type="Pfam" id="PF14111"/>
    </source>
</evidence>
<proteinExistence type="predicted"/>
<evidence type="ECO:0000259" key="3">
    <source>
        <dbReference type="Pfam" id="PF14392"/>
    </source>
</evidence>
<feature type="domain" description="Zinc knuckle CX2CX4HX4C" evidence="3">
    <location>
        <begin position="172"/>
        <end position="219"/>
    </location>
</feature>
<dbReference type="Pfam" id="PF14392">
    <property type="entry name" value="zf-CCHC_4"/>
    <property type="match status" value="1"/>
</dbReference>
<keyword evidence="5" id="KW-1185">Reference proteome</keyword>
<feature type="compositionally biased region" description="Polar residues" evidence="1">
    <location>
        <begin position="386"/>
        <end position="401"/>
    </location>
</feature>
<dbReference type="PANTHER" id="PTHR31286">
    <property type="entry name" value="GLYCINE-RICH CELL WALL STRUCTURAL PROTEIN 1.8-LIKE"/>
    <property type="match status" value="1"/>
</dbReference>
<name>A0A8X7TM23_BRACI</name>
<dbReference type="InterPro" id="IPR025558">
    <property type="entry name" value="DUF4283"/>
</dbReference>
<feature type="compositionally biased region" description="Basic and acidic residues" evidence="1">
    <location>
        <begin position="361"/>
        <end position="373"/>
    </location>
</feature>
<dbReference type="AlphaFoldDB" id="A0A8X7TM23"/>
<sequence length="419" mass="48209">MVDNIRRAMQDITLGSEDPPFVLPAEVVRQAEEENRFILVGRPVMPRRQNLQALLATMPRNWGFEGLVRGRVIEGRRFQFVFPSEESMDMVIRRGPWAFADCMIVLQRWTPLMDMEMLNYIPFWIQIRGIQLQCMNRQVIVNIARLLGEYIHMDYSEEIGSRLEYVRVRLNWNVNHPLRFQRNFQFVPGVNTLLRLQYERLRGFCEVRGLITHDSGACLIQNGGPDNDDGAHNGDEEDDDIEIVPNQGVAIEEINEEVNEGVVADGNEAAEENVEPLVEEEDPEQEEYERNIRILEGEADDEKLWSGNGMQTMFTSDVDRDEMYNVLYPNGQRFPKDVEEESGHKRKSWLSGANENTLKFSKGERGESSDSSKSKRKKSNEAASGEQVTHDGTVQNDSNTQSEHENNNDKNKKSKKRAK</sequence>
<dbReference type="Proteomes" id="UP000886595">
    <property type="component" value="Unassembled WGS sequence"/>
</dbReference>
<accession>A0A8X7TM23</accession>
<evidence type="ECO:0008006" key="6">
    <source>
        <dbReference type="Google" id="ProtNLM"/>
    </source>
</evidence>
<protein>
    <recommendedName>
        <fullName evidence="6">DUF4283 domain-containing protein</fullName>
    </recommendedName>
</protein>
<dbReference type="Pfam" id="PF14111">
    <property type="entry name" value="DUF4283"/>
    <property type="match status" value="1"/>
</dbReference>
<reference evidence="4 5" key="1">
    <citation type="submission" date="2020-02" db="EMBL/GenBank/DDBJ databases">
        <authorList>
            <person name="Ma Q."/>
            <person name="Huang Y."/>
            <person name="Song X."/>
            <person name="Pei D."/>
        </authorList>
    </citation>
    <scope>NUCLEOTIDE SEQUENCE [LARGE SCALE GENOMIC DNA]</scope>
    <source>
        <strain evidence="4">Sxm20200214</strain>
        <tissue evidence="4">Leaf</tissue>
    </source>
</reference>
<dbReference type="InterPro" id="IPR025836">
    <property type="entry name" value="Zn_knuckle_CX2CX4HX4C"/>
</dbReference>